<dbReference type="AlphaFoldDB" id="A0A315YHH6"/>
<accession>A0A315YHH6</accession>
<sequence>MYIPTLDPKLVGEVIAQFRKKKGISQEVISGLADIGRTHLSAIERGERKPTLETLYRIANALGVKMSDIVIGIEEAIDEQNGSI</sequence>
<dbReference type="Proteomes" id="UP000245720">
    <property type="component" value="Unassembled WGS sequence"/>
</dbReference>
<gene>
    <name evidence="3" type="ORF">IE37_02970</name>
</gene>
<evidence type="ECO:0000313" key="4">
    <source>
        <dbReference type="Proteomes" id="UP000245720"/>
    </source>
</evidence>
<reference evidence="3 4" key="1">
    <citation type="submission" date="2018-05" db="EMBL/GenBank/DDBJ databases">
        <title>The Hungate 1000. A catalogue of reference genomes from the rumen microbiome.</title>
        <authorList>
            <person name="Kelly W."/>
        </authorList>
    </citation>
    <scope>NUCLEOTIDE SEQUENCE [LARGE SCALE GENOMIC DNA]</scope>
    <source>
        <strain evidence="3 4">SAb67</strain>
    </source>
</reference>
<dbReference type="GO" id="GO:0005829">
    <property type="term" value="C:cytosol"/>
    <property type="evidence" value="ECO:0007669"/>
    <property type="project" value="TreeGrafter"/>
</dbReference>
<dbReference type="PROSITE" id="PS50943">
    <property type="entry name" value="HTH_CROC1"/>
    <property type="match status" value="1"/>
</dbReference>
<name>A0A315YHH6_RUMFL</name>
<dbReference type="Pfam" id="PF01381">
    <property type="entry name" value="HTH_3"/>
    <property type="match status" value="1"/>
</dbReference>
<dbReference type="RefSeq" id="WP_109727660.1">
    <property type="nucleotide sequence ID" value="NZ_CAMOTJ010000006.1"/>
</dbReference>
<evidence type="ECO:0000313" key="3">
    <source>
        <dbReference type="EMBL" id="PWJ10612.1"/>
    </source>
</evidence>
<dbReference type="InterPro" id="IPR001387">
    <property type="entry name" value="Cro/C1-type_HTH"/>
</dbReference>
<dbReference type="EMBL" id="QGDI01000013">
    <property type="protein sequence ID" value="PWJ10612.1"/>
    <property type="molecule type" value="Genomic_DNA"/>
</dbReference>
<feature type="domain" description="HTH cro/C1-type" evidence="2">
    <location>
        <begin position="15"/>
        <end position="69"/>
    </location>
</feature>
<keyword evidence="1 3" id="KW-0238">DNA-binding</keyword>
<dbReference type="InterPro" id="IPR050807">
    <property type="entry name" value="TransReg_Diox_bact_type"/>
</dbReference>
<dbReference type="SUPFAM" id="SSF47413">
    <property type="entry name" value="lambda repressor-like DNA-binding domains"/>
    <property type="match status" value="1"/>
</dbReference>
<dbReference type="CDD" id="cd00093">
    <property type="entry name" value="HTH_XRE"/>
    <property type="match status" value="1"/>
</dbReference>
<protein>
    <submittedName>
        <fullName evidence="3">DNA-binding XRE family transcriptional regulator</fullName>
    </submittedName>
</protein>
<comment type="caution">
    <text evidence="3">The sequence shown here is derived from an EMBL/GenBank/DDBJ whole genome shotgun (WGS) entry which is preliminary data.</text>
</comment>
<organism evidence="3 4">
    <name type="scientific">Ruminococcus flavefaciens</name>
    <dbReference type="NCBI Taxonomy" id="1265"/>
    <lineage>
        <taxon>Bacteria</taxon>
        <taxon>Bacillati</taxon>
        <taxon>Bacillota</taxon>
        <taxon>Clostridia</taxon>
        <taxon>Eubacteriales</taxon>
        <taxon>Oscillospiraceae</taxon>
        <taxon>Ruminococcus</taxon>
    </lineage>
</organism>
<proteinExistence type="predicted"/>
<dbReference type="InterPro" id="IPR010982">
    <property type="entry name" value="Lambda_DNA-bd_dom_sf"/>
</dbReference>
<dbReference type="GO" id="GO:0003677">
    <property type="term" value="F:DNA binding"/>
    <property type="evidence" value="ECO:0007669"/>
    <property type="project" value="UniProtKB-KW"/>
</dbReference>
<evidence type="ECO:0000256" key="1">
    <source>
        <dbReference type="ARBA" id="ARBA00023125"/>
    </source>
</evidence>
<dbReference type="Gene3D" id="1.10.260.40">
    <property type="entry name" value="lambda repressor-like DNA-binding domains"/>
    <property type="match status" value="1"/>
</dbReference>
<evidence type="ECO:0000259" key="2">
    <source>
        <dbReference type="PROSITE" id="PS50943"/>
    </source>
</evidence>
<dbReference type="PANTHER" id="PTHR46797:SF1">
    <property type="entry name" value="METHYLPHOSPHONATE SYNTHASE"/>
    <property type="match status" value="1"/>
</dbReference>
<dbReference type="SMART" id="SM00530">
    <property type="entry name" value="HTH_XRE"/>
    <property type="match status" value="1"/>
</dbReference>
<dbReference type="PANTHER" id="PTHR46797">
    <property type="entry name" value="HTH-TYPE TRANSCRIPTIONAL REGULATOR"/>
    <property type="match status" value="1"/>
</dbReference>
<dbReference type="GO" id="GO:0003700">
    <property type="term" value="F:DNA-binding transcription factor activity"/>
    <property type="evidence" value="ECO:0007669"/>
    <property type="project" value="TreeGrafter"/>
</dbReference>
<dbReference type="OrthoDB" id="1692255at2"/>